<dbReference type="PANTHER" id="PTHR31983:SF0">
    <property type="entry name" value="GLUCAN ENDO-1,3-BETA-D-GLUCOSIDASE 2"/>
    <property type="match status" value="1"/>
</dbReference>
<evidence type="ECO:0000256" key="1">
    <source>
        <dbReference type="ARBA" id="ARBA00000382"/>
    </source>
</evidence>
<gene>
    <name evidence="10" type="ORF">QLQ16_08320</name>
</gene>
<comment type="similarity">
    <text evidence="2">Belongs to the glycosyl hydrolase 81 family.</text>
</comment>
<evidence type="ECO:0000259" key="9">
    <source>
        <dbReference type="Pfam" id="PF17652"/>
    </source>
</evidence>
<sequence length="703" mass="80060">MLTRAAPTNQWYSSLLFSKDPQPLYAQPLTGRATAQGFEMALPIKAVVPTERKDNEIHYPHRPALTVRPMAFEPTIGRLAQASDWAIDIAMGQSGQRFDLTMAHGSPYVWGHISSGNLRIDTQAPGQRMPHDDTRVLLLQIEGQRYAVFGPEGVRFEAVTPQRWVAHMPADKRHFVLSALPDDSAESLSLISRHAYVRTSDTRVNWHYDAADQQLRTRYHITPQVLEGEEQRPLQALYPHHWHQNTSFTQSLGPAYATVRGPLKLLASAEFETRLQHKGFVPWWPSTPSSSHSETLVNLINQDLRDARRNMLHIGKGPYWQGKGLLRTTKLLDVVQVQGSKEQELRLIDLLKGRIEEWFAGTDRQRYFHLDRSLGTVLGYPEEYFSIEQMNDHHFHYGYWIRAMAELALRDPDWASPERWGGMVPWLIKDIATAERGRADFPFLRHFDVYEGHSWASGVALGDLGNNQESSSEAINAWVGLILWAEIHGDTALRDLGVYLYNTEIEAIRHYWFDVNRLVFPPEYPHIETSMLFGGGYKHNTWWTDEPRQIKGINLLPITTASTYLGLDPKHTLQSLATLPKDTAMFESRGKKANPKDIWQDLFAKYMALTDPAKALSQWERWGSVELGESRTHTLHYLMSLQSMGTPDFSIHADTPLHAVFKRPDGARHYLAFNADRKAPRTVRFSNGVTLTAPPGTLAQTSR</sequence>
<dbReference type="InterPro" id="IPR040720">
    <property type="entry name" value="GH81_C"/>
</dbReference>
<feature type="domain" description="Glycosyl hydrolase family 81 C-terminal" evidence="9">
    <location>
        <begin position="291"/>
        <end position="632"/>
    </location>
</feature>
<keyword evidence="5" id="KW-0119">Carbohydrate metabolism</keyword>
<dbReference type="InterPro" id="IPR005200">
    <property type="entry name" value="Endo-beta-glucanase"/>
</dbReference>
<evidence type="ECO:0000256" key="8">
    <source>
        <dbReference type="ARBA" id="ARBA00023326"/>
    </source>
</evidence>
<dbReference type="Gene3D" id="2.70.98.30">
    <property type="entry name" value="Golgi alpha-mannosidase II, domain 4"/>
    <property type="match status" value="1"/>
</dbReference>
<accession>A0ABT6X779</accession>
<keyword evidence="11" id="KW-1185">Reference proteome</keyword>
<name>A0ABT6X779_9BURK</name>
<evidence type="ECO:0000256" key="4">
    <source>
        <dbReference type="ARBA" id="ARBA00022801"/>
    </source>
</evidence>
<evidence type="ECO:0000256" key="6">
    <source>
        <dbReference type="ARBA" id="ARBA00023295"/>
    </source>
</evidence>
<dbReference type="PROSITE" id="PS52008">
    <property type="entry name" value="GH81"/>
    <property type="match status" value="1"/>
</dbReference>
<evidence type="ECO:0000256" key="2">
    <source>
        <dbReference type="ARBA" id="ARBA00010730"/>
    </source>
</evidence>
<evidence type="ECO:0000256" key="7">
    <source>
        <dbReference type="ARBA" id="ARBA00023316"/>
    </source>
</evidence>
<proteinExistence type="inferred from homology"/>
<dbReference type="PANTHER" id="PTHR31983">
    <property type="entry name" value="ENDO-1,3(4)-BETA-GLUCANASE 1"/>
    <property type="match status" value="1"/>
</dbReference>
<keyword evidence="4 10" id="KW-0378">Hydrolase</keyword>
<evidence type="ECO:0000256" key="3">
    <source>
        <dbReference type="ARBA" id="ARBA00012780"/>
    </source>
</evidence>
<evidence type="ECO:0000256" key="5">
    <source>
        <dbReference type="ARBA" id="ARBA00023277"/>
    </source>
</evidence>
<keyword evidence="7" id="KW-0961">Cell wall biogenesis/degradation</keyword>
<dbReference type="GO" id="GO:0016787">
    <property type="term" value="F:hydrolase activity"/>
    <property type="evidence" value="ECO:0007669"/>
    <property type="project" value="UniProtKB-KW"/>
</dbReference>
<protein>
    <recommendedName>
        <fullName evidence="3">glucan endo-1,3-beta-D-glucosidase</fullName>
        <ecNumber evidence="3">3.2.1.39</ecNumber>
    </recommendedName>
</protein>
<comment type="caution">
    <text evidence="10">The sequence shown here is derived from an EMBL/GenBank/DDBJ whole genome shotgun (WGS) entry which is preliminary data.</text>
</comment>
<evidence type="ECO:0000313" key="10">
    <source>
        <dbReference type="EMBL" id="MDI9233839.1"/>
    </source>
</evidence>
<evidence type="ECO:0000313" key="11">
    <source>
        <dbReference type="Proteomes" id="UP001431902"/>
    </source>
</evidence>
<dbReference type="EMBL" id="JASGBH010000005">
    <property type="protein sequence ID" value="MDI9233839.1"/>
    <property type="molecule type" value="Genomic_DNA"/>
</dbReference>
<dbReference type="EC" id="3.2.1.39" evidence="3"/>
<reference evidence="10" key="1">
    <citation type="submission" date="2023-05" db="EMBL/GenBank/DDBJ databases">
        <title>Limnohabitans sp. strain HM2-2 Genome sequencing and assembly.</title>
        <authorList>
            <person name="Jung Y."/>
        </authorList>
    </citation>
    <scope>NUCLEOTIDE SEQUENCE</scope>
    <source>
        <strain evidence="10">HM2-2</strain>
    </source>
</reference>
<comment type="catalytic activity">
    <reaction evidence="1">
        <text>Hydrolysis of (1-&gt;3)-beta-D-glucosidic linkages in (1-&gt;3)-beta-D-glucans.</text>
        <dbReference type="EC" id="3.2.1.39"/>
    </reaction>
</comment>
<dbReference type="Proteomes" id="UP001431902">
    <property type="component" value="Unassembled WGS sequence"/>
</dbReference>
<dbReference type="RefSeq" id="WP_283224229.1">
    <property type="nucleotide sequence ID" value="NZ_JASGBH010000005.1"/>
</dbReference>
<keyword evidence="8" id="KW-0624">Polysaccharide degradation</keyword>
<keyword evidence="6" id="KW-0326">Glycosidase</keyword>
<organism evidence="10 11">
    <name type="scientific">Limnohabitans lacus</name>
    <dbReference type="NCBI Taxonomy" id="3045173"/>
    <lineage>
        <taxon>Bacteria</taxon>
        <taxon>Pseudomonadati</taxon>
        <taxon>Pseudomonadota</taxon>
        <taxon>Betaproteobacteria</taxon>
        <taxon>Burkholderiales</taxon>
        <taxon>Comamonadaceae</taxon>
        <taxon>Limnohabitans</taxon>
    </lineage>
</organism>
<dbReference type="Pfam" id="PF17652">
    <property type="entry name" value="Glyco_hydro81C"/>
    <property type="match status" value="1"/>
</dbReference>